<proteinExistence type="inferred from homology"/>
<evidence type="ECO:0000313" key="2">
    <source>
        <dbReference type="EMBL" id="SGY19527.1"/>
    </source>
</evidence>
<keyword evidence="3" id="KW-1185">Reference proteome</keyword>
<dbReference type="STRING" id="796604.A0A2X0NYH3"/>
<comment type="similarity">
    <text evidence="1">Belongs to the TCP11 family.</text>
</comment>
<dbReference type="EMBL" id="FQNC01000016">
    <property type="protein sequence ID" value="SGY19527.1"/>
    <property type="molecule type" value="Genomic_DNA"/>
</dbReference>
<dbReference type="AlphaFoldDB" id="A0A2X0NYH3"/>
<evidence type="ECO:0000256" key="1">
    <source>
        <dbReference type="ARBA" id="ARBA00010954"/>
    </source>
</evidence>
<dbReference type="Proteomes" id="UP000249464">
    <property type="component" value="Unassembled WGS sequence"/>
</dbReference>
<reference evidence="2 3" key="1">
    <citation type="submission" date="2016-11" db="EMBL/GenBank/DDBJ databases">
        <authorList>
            <person name="Jaros S."/>
            <person name="Januszkiewicz K."/>
            <person name="Wedrychowicz H."/>
        </authorList>
    </citation>
    <scope>NUCLEOTIDE SEQUENCE [LARGE SCALE GENOMIC DNA]</scope>
</reference>
<dbReference type="Pfam" id="PF05794">
    <property type="entry name" value="Tcp11"/>
    <property type="match status" value="1"/>
</dbReference>
<sequence>MPTLVESYIETHVRSHSKVFILLRSRLQGAVTAVVQDELALGTEMKGAPWWMRPTVSPLASQTSITLDPRRSRRTGCTGERSMDIVPAEANMKAKAVSATRRGTKRASLDEQECREKRARYSAPNTDKIDLPLHSPDLNTVLVRNGLTPLADQIRSLGERLAKLTSFHLAVNSDFYQALLKV</sequence>
<accession>A0A2X0NYH3</accession>
<gene>
    <name evidence="2" type="primary">BQ5605_C014g07671</name>
    <name evidence="2" type="ORF">BQ5605_C014G07671</name>
</gene>
<name>A0A2X0NYH3_9BASI</name>
<organism evidence="2 3">
    <name type="scientific">Microbotryum silenes-dioicae</name>
    <dbReference type="NCBI Taxonomy" id="796604"/>
    <lineage>
        <taxon>Eukaryota</taxon>
        <taxon>Fungi</taxon>
        <taxon>Dikarya</taxon>
        <taxon>Basidiomycota</taxon>
        <taxon>Pucciniomycotina</taxon>
        <taxon>Microbotryomycetes</taxon>
        <taxon>Microbotryales</taxon>
        <taxon>Microbotryaceae</taxon>
        <taxon>Microbotryum</taxon>
    </lineage>
</organism>
<dbReference type="InterPro" id="IPR008862">
    <property type="entry name" value="Tcp11"/>
</dbReference>
<evidence type="ECO:0000313" key="3">
    <source>
        <dbReference type="Proteomes" id="UP000249464"/>
    </source>
</evidence>
<protein>
    <submittedName>
        <fullName evidence="2">BQ5605_C014g07671 protein</fullName>
    </submittedName>
</protein>